<proteinExistence type="predicted"/>
<organism evidence="1">
    <name type="scientific">Trypanosoma congolense (strain IL3000)</name>
    <dbReference type="NCBI Taxonomy" id="1068625"/>
    <lineage>
        <taxon>Eukaryota</taxon>
        <taxon>Discoba</taxon>
        <taxon>Euglenozoa</taxon>
        <taxon>Kinetoplastea</taxon>
        <taxon>Metakinetoplastina</taxon>
        <taxon>Trypanosomatida</taxon>
        <taxon>Trypanosomatidae</taxon>
        <taxon>Trypanosoma</taxon>
        <taxon>Nannomonas</taxon>
    </lineage>
</organism>
<dbReference type="AlphaFoldDB" id="G0UVD4"/>
<protein>
    <submittedName>
        <fullName evidence="1">Uncharacterized protein</fullName>
    </submittedName>
</protein>
<evidence type="ECO:0000313" key="1">
    <source>
        <dbReference type="EMBL" id="CCC93349.1"/>
    </source>
</evidence>
<gene>
    <name evidence="1" type="ORF">TCIL3000_10_1080</name>
</gene>
<dbReference type="EMBL" id="HE575323">
    <property type="protein sequence ID" value="CCC93349.1"/>
    <property type="molecule type" value="Genomic_DNA"/>
</dbReference>
<name>G0UVD4_TRYCI</name>
<accession>G0UVD4</accession>
<dbReference type="VEuPathDB" id="TriTrypDB:TcIL3000_10_1080"/>
<reference evidence="1" key="1">
    <citation type="journal article" date="2012" name="Proc. Natl. Acad. Sci. U.S.A.">
        <title>Antigenic diversity is generated by distinct evolutionary mechanisms in African trypanosome species.</title>
        <authorList>
            <person name="Jackson A.P."/>
            <person name="Berry A."/>
            <person name="Aslett M."/>
            <person name="Allison H.C."/>
            <person name="Burton P."/>
            <person name="Vavrova-Anderson J."/>
            <person name="Brown R."/>
            <person name="Browne H."/>
            <person name="Corton N."/>
            <person name="Hauser H."/>
            <person name="Gamble J."/>
            <person name="Gilderthorp R."/>
            <person name="Marcello L."/>
            <person name="McQuillan J."/>
            <person name="Otto T.D."/>
            <person name="Quail M.A."/>
            <person name="Sanders M.J."/>
            <person name="van Tonder A."/>
            <person name="Ginger M.L."/>
            <person name="Field M.C."/>
            <person name="Barry J.D."/>
            <person name="Hertz-Fowler C."/>
            <person name="Berriman M."/>
        </authorList>
    </citation>
    <scope>NUCLEOTIDE SEQUENCE</scope>
    <source>
        <strain evidence="1">IL3000</strain>
    </source>
</reference>
<sequence>MAVAHHCPSAINEERQKLTAVKAINIQQRLRHCGAKIIAAEPHARMFPKQYASPLQMLRYVETPPGHASGGLQVSPRRGDSQEASKQYMVYSSQSNRSYFRVDPLLYGRLNDTRGRRSKAKAGGPRSFHAVAPRLRVPPFPSIAARLENDVALGLAVSLWPSGDVVGHCDDRVARLLVLASTIVRYKRSSVDDYGCHENVATDRCIALELRHSYMEGVEHLVSLEHGLAESASSTPLGYANIQNKSSSGSNSAQINFNVERQLFGPLLVELPVWFPGTTRFLKGLIEPAALCDDATAARTWQDLLTCAAADVAGRYDILDAMSYTLEPCPGLVVGQAFSAVARRLALEVLQSAGKGSIGDRGAIAAIRILQHLNMKVFCQCSEERVVAVRYLESVKRRLRRLRGLLSPEVVEEATHPTLEVLTAVQEFCSSCRF</sequence>